<dbReference type="EC" id="1.3.1.54" evidence="4"/>
<organism evidence="4">
    <name type="scientific">bioreactor metagenome</name>
    <dbReference type="NCBI Taxonomy" id="1076179"/>
    <lineage>
        <taxon>unclassified sequences</taxon>
        <taxon>metagenomes</taxon>
        <taxon>ecological metagenomes</taxon>
    </lineage>
</organism>
<evidence type="ECO:0000256" key="2">
    <source>
        <dbReference type="ARBA" id="ARBA00022573"/>
    </source>
</evidence>
<dbReference type="PANTHER" id="PTHR36925:SF1">
    <property type="entry name" value="COBALT-PRECORRIN-6A REDUCTASE"/>
    <property type="match status" value="1"/>
</dbReference>
<accession>A0A645ESE6</accession>
<name>A0A645ESE6_9ZZZZ</name>
<keyword evidence="3 4" id="KW-0560">Oxidoreductase</keyword>
<dbReference type="NCBIfam" id="NF005968">
    <property type="entry name" value="PRK08057.1-2"/>
    <property type="match status" value="1"/>
</dbReference>
<evidence type="ECO:0000256" key="3">
    <source>
        <dbReference type="ARBA" id="ARBA00023002"/>
    </source>
</evidence>
<dbReference type="UniPathway" id="UPA00148"/>
<comment type="caution">
    <text evidence="4">The sequence shown here is derived from an EMBL/GenBank/DDBJ whole genome shotgun (WGS) entry which is preliminary data.</text>
</comment>
<dbReference type="EMBL" id="VSSQ01050666">
    <property type="protein sequence ID" value="MPN04747.1"/>
    <property type="molecule type" value="Genomic_DNA"/>
</dbReference>
<dbReference type="NCBIfam" id="TIGR00715">
    <property type="entry name" value="precor6x_red"/>
    <property type="match status" value="1"/>
</dbReference>
<dbReference type="PROSITE" id="PS51014">
    <property type="entry name" value="COBK_CBIJ"/>
    <property type="match status" value="1"/>
</dbReference>
<evidence type="ECO:0000313" key="4">
    <source>
        <dbReference type="EMBL" id="MPN04747.1"/>
    </source>
</evidence>
<dbReference type="AlphaFoldDB" id="A0A645ESE6"/>
<comment type="pathway">
    <text evidence="1">Cofactor biosynthesis; adenosylcobalamin biosynthesis.</text>
</comment>
<proteinExistence type="predicted"/>
<gene>
    <name evidence="4" type="primary">cobK_3</name>
    <name evidence="4" type="ORF">SDC9_151994</name>
</gene>
<evidence type="ECO:0000256" key="1">
    <source>
        <dbReference type="ARBA" id="ARBA00004953"/>
    </source>
</evidence>
<sequence length="243" mass="25341">MRVLLLGGTADGRELAAALESAGVAVLRSVAGRTAQARGEVGARVGGFGGVDGLVDYLRATEIDAVVDATHPFAARMTANAAQACAVTGVRLLRFTRPSWADHPLAAQWRWVPDHRAAAALAAQASGRVLLTVGRQPLAAYRGLPDVLARVAEWQGDPVPDGMRIVEARGPFGLDAELALLRNETITLLVSKDSGGADNAAKLEAAARLDVPVVMIERPPLPEGLQQAGSVADAVTWVGTLNH</sequence>
<dbReference type="PANTHER" id="PTHR36925">
    <property type="entry name" value="COBALT-PRECORRIN-6A REDUCTASE"/>
    <property type="match status" value="1"/>
</dbReference>
<dbReference type="GO" id="GO:0016994">
    <property type="term" value="F:precorrin-6A reductase activity"/>
    <property type="evidence" value="ECO:0007669"/>
    <property type="project" value="UniProtKB-EC"/>
</dbReference>
<dbReference type="GO" id="GO:0009236">
    <property type="term" value="P:cobalamin biosynthetic process"/>
    <property type="evidence" value="ECO:0007669"/>
    <property type="project" value="UniProtKB-UniPathway"/>
</dbReference>
<keyword evidence="2" id="KW-0169">Cobalamin biosynthesis</keyword>
<reference evidence="4" key="1">
    <citation type="submission" date="2019-08" db="EMBL/GenBank/DDBJ databases">
        <authorList>
            <person name="Kucharzyk K."/>
            <person name="Murdoch R.W."/>
            <person name="Higgins S."/>
            <person name="Loffler F."/>
        </authorList>
    </citation>
    <scope>NUCLEOTIDE SEQUENCE</scope>
</reference>
<dbReference type="Pfam" id="PF02571">
    <property type="entry name" value="CbiJ"/>
    <property type="match status" value="1"/>
</dbReference>
<protein>
    <submittedName>
        <fullName evidence="4">Precorrin-6A reductase</fullName>
        <ecNumber evidence="4">1.3.1.54</ecNumber>
    </submittedName>
</protein>
<dbReference type="SUPFAM" id="SSF53756">
    <property type="entry name" value="UDP-Glycosyltransferase/glycogen phosphorylase"/>
    <property type="match status" value="1"/>
</dbReference>
<dbReference type="InterPro" id="IPR003723">
    <property type="entry name" value="Precorrin-6x_reduct"/>
</dbReference>